<dbReference type="Proteomes" id="UP000054270">
    <property type="component" value="Unassembled WGS sequence"/>
</dbReference>
<accession>A0A0D2LYN3</accession>
<sequence length="161" mass="18203">MTLAHLIHLSRPSRALLPAFYQSTDLVPTRSSIQIFSCYSIASICLHQEPIHATGAPRTLQNHQTPPQSLCQDSEPSNPRPTQSQHAPNTQLAYTRLLLMPYGTQAFPTVLARQVRHTKVTWAEHQRISALEKATTPSTRRMKCKVFLSLFPQQEIVIHRS</sequence>
<organism evidence="2 3">
    <name type="scientific">Hypholoma sublateritium (strain FD-334 SS-4)</name>
    <dbReference type="NCBI Taxonomy" id="945553"/>
    <lineage>
        <taxon>Eukaryota</taxon>
        <taxon>Fungi</taxon>
        <taxon>Dikarya</taxon>
        <taxon>Basidiomycota</taxon>
        <taxon>Agaricomycotina</taxon>
        <taxon>Agaricomycetes</taxon>
        <taxon>Agaricomycetidae</taxon>
        <taxon>Agaricales</taxon>
        <taxon>Agaricineae</taxon>
        <taxon>Strophariaceae</taxon>
        <taxon>Hypholoma</taxon>
    </lineage>
</organism>
<protein>
    <submittedName>
        <fullName evidence="2">Uncharacterized protein</fullName>
    </submittedName>
</protein>
<feature type="region of interest" description="Disordered" evidence="1">
    <location>
        <begin position="57"/>
        <end position="88"/>
    </location>
</feature>
<dbReference type="AlphaFoldDB" id="A0A0D2LYN3"/>
<evidence type="ECO:0000256" key="1">
    <source>
        <dbReference type="SAM" id="MobiDB-lite"/>
    </source>
</evidence>
<reference evidence="3" key="1">
    <citation type="submission" date="2014-04" db="EMBL/GenBank/DDBJ databases">
        <title>Evolutionary Origins and Diversification of the Mycorrhizal Mutualists.</title>
        <authorList>
            <consortium name="DOE Joint Genome Institute"/>
            <consortium name="Mycorrhizal Genomics Consortium"/>
            <person name="Kohler A."/>
            <person name="Kuo A."/>
            <person name="Nagy L.G."/>
            <person name="Floudas D."/>
            <person name="Copeland A."/>
            <person name="Barry K.W."/>
            <person name="Cichocki N."/>
            <person name="Veneault-Fourrey C."/>
            <person name="LaButti K."/>
            <person name="Lindquist E.A."/>
            <person name="Lipzen A."/>
            <person name="Lundell T."/>
            <person name="Morin E."/>
            <person name="Murat C."/>
            <person name="Riley R."/>
            <person name="Ohm R."/>
            <person name="Sun H."/>
            <person name="Tunlid A."/>
            <person name="Henrissat B."/>
            <person name="Grigoriev I.V."/>
            <person name="Hibbett D.S."/>
            <person name="Martin F."/>
        </authorList>
    </citation>
    <scope>NUCLEOTIDE SEQUENCE [LARGE SCALE GENOMIC DNA]</scope>
    <source>
        <strain evidence="3">FD-334 SS-4</strain>
    </source>
</reference>
<feature type="compositionally biased region" description="Polar residues" evidence="1">
    <location>
        <begin position="59"/>
        <end position="88"/>
    </location>
</feature>
<gene>
    <name evidence="2" type="ORF">HYPSUDRAFT_326749</name>
</gene>
<name>A0A0D2LYN3_HYPSF</name>
<proteinExistence type="predicted"/>
<evidence type="ECO:0000313" key="3">
    <source>
        <dbReference type="Proteomes" id="UP000054270"/>
    </source>
</evidence>
<dbReference type="EMBL" id="KN817630">
    <property type="protein sequence ID" value="KJA15988.1"/>
    <property type="molecule type" value="Genomic_DNA"/>
</dbReference>
<evidence type="ECO:0000313" key="2">
    <source>
        <dbReference type="EMBL" id="KJA15988.1"/>
    </source>
</evidence>
<keyword evidence="3" id="KW-1185">Reference proteome</keyword>